<dbReference type="AlphaFoldDB" id="A0A4Y1ZHF1"/>
<proteinExistence type="predicted"/>
<name>A0A4Y1ZHF1_9BACL</name>
<comment type="caution">
    <text evidence="2">The sequence shown here is derived from an EMBL/GenBank/DDBJ whole genome shotgun (WGS) entry which is preliminary data.</text>
</comment>
<evidence type="ECO:0000313" key="2">
    <source>
        <dbReference type="EMBL" id="GAY78334.1"/>
    </source>
</evidence>
<protein>
    <submittedName>
        <fullName evidence="2">Uncharacterized protein</fullName>
    </submittedName>
</protein>
<dbReference type="EMBL" id="BEXB01000046">
    <property type="protein sequence ID" value="GAY78334.1"/>
    <property type="molecule type" value="Genomic_DNA"/>
</dbReference>
<gene>
    <name evidence="2" type="ORF">NBRC111894_3888</name>
</gene>
<evidence type="ECO:0000256" key="1">
    <source>
        <dbReference type="SAM" id="MobiDB-lite"/>
    </source>
</evidence>
<dbReference type="Proteomes" id="UP000319716">
    <property type="component" value="Unassembled WGS sequence"/>
</dbReference>
<accession>A0A4Y1ZHF1</accession>
<sequence>MPKGLLMQNAGARLKSGTSEKGSPPQAGCEPFQSSTIQLMRRFCSRI</sequence>
<feature type="region of interest" description="Disordered" evidence="1">
    <location>
        <begin position="1"/>
        <end position="32"/>
    </location>
</feature>
<reference evidence="2 3" key="1">
    <citation type="submission" date="2017-11" db="EMBL/GenBank/DDBJ databases">
        <title>Draft Genome Sequence of Sporolactobacillus inulinus NBRC 111894 Isolated from Koso, a Japanese Sugar-Vegetable Fermented Beverage.</title>
        <authorList>
            <person name="Chiou T.Y."/>
            <person name="Oshima K."/>
            <person name="Suda W."/>
            <person name="Hattori M."/>
            <person name="Takahashi T."/>
        </authorList>
    </citation>
    <scope>NUCLEOTIDE SEQUENCE [LARGE SCALE GENOMIC DNA]</scope>
    <source>
        <strain evidence="2 3">NBRC111894</strain>
    </source>
</reference>
<organism evidence="2 3">
    <name type="scientific">Sporolactobacillus inulinus</name>
    <dbReference type="NCBI Taxonomy" id="2078"/>
    <lineage>
        <taxon>Bacteria</taxon>
        <taxon>Bacillati</taxon>
        <taxon>Bacillota</taxon>
        <taxon>Bacilli</taxon>
        <taxon>Bacillales</taxon>
        <taxon>Sporolactobacillaceae</taxon>
        <taxon>Sporolactobacillus</taxon>
    </lineage>
</organism>
<evidence type="ECO:0000313" key="3">
    <source>
        <dbReference type="Proteomes" id="UP000319716"/>
    </source>
</evidence>